<dbReference type="Proteomes" id="UP000255234">
    <property type="component" value="Unassembled WGS sequence"/>
</dbReference>
<dbReference type="GO" id="GO:0006355">
    <property type="term" value="P:regulation of DNA-templated transcription"/>
    <property type="evidence" value="ECO:0007669"/>
    <property type="project" value="InterPro"/>
</dbReference>
<gene>
    <name evidence="4" type="ORF">NCTC10571_01580</name>
</gene>
<evidence type="ECO:0000256" key="1">
    <source>
        <dbReference type="ARBA" id="ARBA00023159"/>
    </source>
</evidence>
<feature type="domain" description="Ada DNA repair metal-binding" evidence="3">
    <location>
        <begin position="37"/>
        <end position="78"/>
    </location>
</feature>
<dbReference type="EMBL" id="UGPP01000001">
    <property type="protein sequence ID" value="STY71424.1"/>
    <property type="molecule type" value="Genomic_DNA"/>
</dbReference>
<dbReference type="Gene3D" id="3.40.10.10">
    <property type="entry name" value="DNA Methylphosphotriester Repair Domain"/>
    <property type="match status" value="1"/>
</dbReference>
<dbReference type="Pfam" id="PF02805">
    <property type="entry name" value="Ada_Zn_binding"/>
    <property type="match status" value="1"/>
</dbReference>
<keyword evidence="1" id="KW-0010">Activator</keyword>
<evidence type="ECO:0000259" key="3">
    <source>
        <dbReference type="Pfam" id="PF02805"/>
    </source>
</evidence>
<dbReference type="AlphaFoldDB" id="A0A378NSR7"/>
<keyword evidence="2" id="KW-0732">Signal</keyword>
<dbReference type="InterPro" id="IPR004026">
    <property type="entry name" value="Ada_DNA_repair_Zn-bd"/>
</dbReference>
<dbReference type="GO" id="GO:0006281">
    <property type="term" value="P:DNA repair"/>
    <property type="evidence" value="ECO:0007669"/>
    <property type="project" value="InterPro"/>
</dbReference>
<evidence type="ECO:0000313" key="4">
    <source>
        <dbReference type="EMBL" id="STY71424.1"/>
    </source>
</evidence>
<sequence>MFKQTKKKTAIILLTLVTLSMTLNIATATTYIGSSQSNKFHYTDCRWAKKINPGNAIYFSSREEAFSYGYVPCKVCKP</sequence>
<dbReference type="RefSeq" id="WP_115151758.1">
    <property type="nucleotide sequence ID" value="NZ_UGPP01000001.1"/>
</dbReference>
<accession>A0A378NSR7</accession>
<protein>
    <recommendedName>
        <fullName evidence="3">Ada DNA repair metal-binding domain-containing protein</fullName>
    </recommendedName>
</protein>
<dbReference type="GO" id="GO:0003677">
    <property type="term" value="F:DNA binding"/>
    <property type="evidence" value="ECO:0007669"/>
    <property type="project" value="InterPro"/>
</dbReference>
<evidence type="ECO:0000256" key="2">
    <source>
        <dbReference type="SAM" id="SignalP"/>
    </source>
</evidence>
<feature type="signal peptide" evidence="2">
    <location>
        <begin position="1"/>
        <end position="28"/>
    </location>
</feature>
<feature type="chain" id="PRO_5016837807" description="Ada DNA repair metal-binding domain-containing protein" evidence="2">
    <location>
        <begin position="29"/>
        <end position="78"/>
    </location>
</feature>
<proteinExistence type="predicted"/>
<name>A0A378NSR7_9FIRM</name>
<evidence type="ECO:0000313" key="5">
    <source>
        <dbReference type="Proteomes" id="UP000255234"/>
    </source>
</evidence>
<dbReference type="GO" id="GO:0008168">
    <property type="term" value="F:methyltransferase activity"/>
    <property type="evidence" value="ECO:0007669"/>
    <property type="project" value="InterPro"/>
</dbReference>
<dbReference type="InterPro" id="IPR035451">
    <property type="entry name" value="Ada-like_dom_sf"/>
</dbReference>
<organism evidence="4 5">
    <name type="scientific">Megamonas hypermegale</name>
    <dbReference type="NCBI Taxonomy" id="158847"/>
    <lineage>
        <taxon>Bacteria</taxon>
        <taxon>Bacillati</taxon>
        <taxon>Bacillota</taxon>
        <taxon>Negativicutes</taxon>
        <taxon>Selenomonadales</taxon>
        <taxon>Selenomonadaceae</taxon>
        <taxon>Megamonas</taxon>
    </lineage>
</organism>
<dbReference type="SUPFAM" id="SSF57884">
    <property type="entry name" value="Ada DNA repair protein, N-terminal domain (N-Ada 10)"/>
    <property type="match status" value="1"/>
</dbReference>
<reference evidence="4 5" key="1">
    <citation type="submission" date="2018-06" db="EMBL/GenBank/DDBJ databases">
        <authorList>
            <consortium name="Pathogen Informatics"/>
            <person name="Doyle S."/>
        </authorList>
    </citation>
    <scope>NUCLEOTIDE SEQUENCE [LARGE SCALE GENOMIC DNA]</scope>
    <source>
        <strain evidence="4 5">NCTC10571</strain>
    </source>
</reference>
<dbReference type="GO" id="GO:0008270">
    <property type="term" value="F:zinc ion binding"/>
    <property type="evidence" value="ECO:0007669"/>
    <property type="project" value="InterPro"/>
</dbReference>